<evidence type="ECO:0000259" key="2">
    <source>
        <dbReference type="Pfam" id="PF12476"/>
    </source>
</evidence>
<dbReference type="Gene3D" id="3.40.50.150">
    <property type="entry name" value="Vaccinia Virus protein VP39"/>
    <property type="match status" value="1"/>
</dbReference>
<dbReference type="PANTHER" id="PTHR43581">
    <property type="entry name" value="ATP/GTP PHOSPHATASE"/>
    <property type="match status" value="1"/>
</dbReference>
<dbReference type="SUPFAM" id="SSF52540">
    <property type="entry name" value="P-loop containing nucleoside triphosphate hydrolases"/>
    <property type="match status" value="1"/>
</dbReference>
<dbReference type="InterPro" id="IPR003356">
    <property type="entry name" value="DNA_methylase_A-5"/>
</dbReference>
<evidence type="ECO:0000313" key="5">
    <source>
        <dbReference type="Proteomes" id="UP001165587"/>
    </source>
</evidence>
<sequence>MFDDENKLDDGGFFGSRPDVEPRKAAFRILEAVRGESIEAAIAASCELIYFDWLNHGNVQDVLDRWGSSDGQTDPLRLVSRKGARDIAEAIRRNVQHGRDEHHAVFEELLAVRSIRLARAGLSFSSSSQISNLMATIVGRGERVLDPACGFGGSLSAVADKRERLVVAGVDISAEAATFAMRRLSLAGVDAEIEVADWLAAEHKPIWDAIVAEPPMGMKLPPPTSTAVSTGQSPRPSMTDGDTIWLQSVVDSLSPIGRGVVLLPSSFASRRGRVGESRAQLLRSGRVEAIISIPAGALAYSGIATSMWVVSGAIDAAKRSRVLLVNGASPVSGKDKVPSDLASALGQICNQWLDHGQAPDVDGWLARVVDLETLLNDGDASPLRHLGVPPNEVKPRTAAPGRLLAELRLSSFKSVDNVAAITLRPLTLIYGKNSAGKSTLIQSLLLLKQSLAGPTLNVNGPLMNLGSYSSLVHNHEEERNIGIGVTFASGAEIDSSSVLPDPRRMRSIDFSFGAANSGRDGIVLRTDIALGEHRLSWRRSSDGSSTYVMPVEEVGEMVALAYEADSVYPPRRPSDQQRSRVMRELIRAGFESVAFDSQGLLPGPVSLQMLADIGQRTTGTSRSGLVEGALRTSATLFGAVGDELRHVLDRVVYLGPLRHAPERISLRDQTGSGLDIPFFLLDNTSEREEVSKRLQRLGVRYELDAVTVSDPNDRNLFGDMAALVLTDTRTKIQMSTADVGFGISQVLPIVTELSARSKSVILIEQPEIHLHPAMQADLADLLIESVDENGRANQVIAETHSENLMLRIQRRIREGVLDSSSVAVLYVDQSEDGSALIRELRLDNEGDFIDNWPHGFFVERFDELFGDFA</sequence>
<name>A0AA41XHS4_9MICO</name>
<reference evidence="4" key="1">
    <citation type="submission" date="2022-08" db="EMBL/GenBank/DDBJ databases">
        <authorList>
            <person name="Deng Y."/>
            <person name="Han X.-F."/>
            <person name="Zhang Y.-Q."/>
        </authorList>
    </citation>
    <scope>NUCLEOTIDE SEQUENCE</scope>
    <source>
        <strain evidence="4">CPCC 203407</strain>
    </source>
</reference>
<evidence type="ECO:0000313" key="4">
    <source>
        <dbReference type="EMBL" id="MCS5726554.1"/>
    </source>
</evidence>
<dbReference type="InterPro" id="IPR027417">
    <property type="entry name" value="P-loop_NTPase"/>
</dbReference>
<proteinExistence type="predicted"/>
<dbReference type="InterPro" id="IPR029063">
    <property type="entry name" value="SAM-dependent_MTases_sf"/>
</dbReference>
<dbReference type="InterPro" id="IPR051396">
    <property type="entry name" value="Bact_Antivir_Def_Nuclease"/>
</dbReference>
<dbReference type="AlphaFoldDB" id="A0AA41XHS4"/>
<dbReference type="CDD" id="cd02440">
    <property type="entry name" value="AdoMet_MTases"/>
    <property type="match status" value="1"/>
</dbReference>
<keyword evidence="5" id="KW-1185">Reference proteome</keyword>
<dbReference type="PANTHER" id="PTHR43581:SF2">
    <property type="entry name" value="EXCINUCLEASE ATPASE SUBUNIT"/>
    <property type="match status" value="1"/>
</dbReference>
<dbReference type="Pfam" id="PF12476">
    <property type="entry name" value="DUF3696"/>
    <property type="match status" value="1"/>
</dbReference>
<feature type="domain" description="Endonuclease GajA/Old nuclease/RecF-like AAA" evidence="3">
    <location>
        <begin position="721"/>
        <end position="804"/>
    </location>
</feature>
<dbReference type="InterPro" id="IPR022532">
    <property type="entry name" value="DUF3696"/>
</dbReference>
<dbReference type="SUPFAM" id="SSF53335">
    <property type="entry name" value="S-adenosyl-L-methionine-dependent methyltransferases"/>
    <property type="match status" value="1"/>
</dbReference>
<feature type="domain" description="DUF3696" evidence="2">
    <location>
        <begin position="818"/>
        <end position="861"/>
    </location>
</feature>
<dbReference type="Proteomes" id="UP001165587">
    <property type="component" value="Unassembled WGS sequence"/>
</dbReference>
<dbReference type="InterPro" id="IPR041685">
    <property type="entry name" value="AAA_GajA/Old/RecF-like"/>
</dbReference>
<accession>A0AA41XHS4</accession>
<evidence type="ECO:0000259" key="3">
    <source>
        <dbReference type="Pfam" id="PF13175"/>
    </source>
</evidence>
<comment type="caution">
    <text evidence="4">The sequence shown here is derived from an EMBL/GenBank/DDBJ whole genome shotgun (WGS) entry which is preliminary data.</text>
</comment>
<evidence type="ECO:0000259" key="1">
    <source>
        <dbReference type="Pfam" id="PF02384"/>
    </source>
</evidence>
<dbReference type="RefSeq" id="WP_259529070.1">
    <property type="nucleotide sequence ID" value="NZ_JANLCK010000005.1"/>
</dbReference>
<gene>
    <name evidence="4" type="ORF">N1028_11680</name>
</gene>
<protein>
    <submittedName>
        <fullName evidence="4">DUF3696 domain-containing protein</fullName>
    </submittedName>
</protein>
<feature type="domain" description="DNA methylase adenine-specific" evidence="1">
    <location>
        <begin position="123"/>
        <end position="371"/>
    </location>
</feature>
<organism evidence="4 5">
    <name type="scientific">Herbiconiux oxytropis</name>
    <dbReference type="NCBI Taxonomy" id="2970915"/>
    <lineage>
        <taxon>Bacteria</taxon>
        <taxon>Bacillati</taxon>
        <taxon>Actinomycetota</taxon>
        <taxon>Actinomycetes</taxon>
        <taxon>Micrococcales</taxon>
        <taxon>Microbacteriaceae</taxon>
        <taxon>Herbiconiux</taxon>
    </lineage>
</organism>
<dbReference type="Pfam" id="PF02384">
    <property type="entry name" value="N6_Mtase"/>
    <property type="match status" value="1"/>
</dbReference>
<dbReference type="EMBL" id="JANLCK010000005">
    <property type="protein sequence ID" value="MCS5726554.1"/>
    <property type="molecule type" value="Genomic_DNA"/>
</dbReference>
<dbReference type="PRINTS" id="PR00507">
    <property type="entry name" value="N12N6MTFRASE"/>
</dbReference>
<dbReference type="GO" id="GO:0003677">
    <property type="term" value="F:DNA binding"/>
    <property type="evidence" value="ECO:0007669"/>
    <property type="project" value="InterPro"/>
</dbReference>
<dbReference type="Gene3D" id="3.40.50.300">
    <property type="entry name" value="P-loop containing nucleotide triphosphate hydrolases"/>
    <property type="match status" value="1"/>
</dbReference>
<dbReference type="GO" id="GO:0008170">
    <property type="term" value="F:N-methyltransferase activity"/>
    <property type="evidence" value="ECO:0007669"/>
    <property type="project" value="InterPro"/>
</dbReference>
<dbReference type="Pfam" id="PF13175">
    <property type="entry name" value="AAA_15"/>
    <property type="match status" value="1"/>
</dbReference>